<dbReference type="Proteomes" id="UP000182945">
    <property type="component" value="Chromosome"/>
</dbReference>
<protein>
    <submittedName>
        <fullName evidence="1">Uncharacterized protein</fullName>
    </submittedName>
</protein>
<dbReference type="KEGG" id="vhl:BME96_17095"/>
<proteinExistence type="predicted"/>
<organism evidence="1 2">
    <name type="scientific">Virgibacillus halodenitrificans</name>
    <name type="common">Bacillus halodenitrificans</name>
    <dbReference type="NCBI Taxonomy" id="1482"/>
    <lineage>
        <taxon>Bacteria</taxon>
        <taxon>Bacillati</taxon>
        <taxon>Bacillota</taxon>
        <taxon>Bacilli</taxon>
        <taxon>Bacillales</taxon>
        <taxon>Bacillaceae</taxon>
        <taxon>Virgibacillus</taxon>
    </lineage>
</organism>
<reference evidence="1 2" key="1">
    <citation type="submission" date="2016-11" db="EMBL/GenBank/DDBJ databases">
        <title>Complete genome sequencing of Virgibacillus halodenitrificans PDB-F2.</title>
        <authorList>
            <person name="Sun Z."/>
            <person name="Zhou Y."/>
            <person name="Li H."/>
        </authorList>
    </citation>
    <scope>NUCLEOTIDE SEQUENCE [LARGE SCALE GENOMIC DNA]</scope>
    <source>
        <strain evidence="1 2">PDB-F2</strain>
    </source>
</reference>
<accession>A0AAC9J397</accession>
<sequence>MFSASGGRFPPAWLQPLPPLRSVQGLQLMLFRQESPPSAPINLYELKNSKCPVSFFLVLEDVIKLFQSNTKAIIAILY</sequence>
<dbReference type="EMBL" id="CP017962">
    <property type="protein sequence ID" value="APC49803.1"/>
    <property type="molecule type" value="Genomic_DNA"/>
</dbReference>
<evidence type="ECO:0000313" key="2">
    <source>
        <dbReference type="Proteomes" id="UP000182945"/>
    </source>
</evidence>
<evidence type="ECO:0000313" key="1">
    <source>
        <dbReference type="EMBL" id="APC49803.1"/>
    </source>
</evidence>
<gene>
    <name evidence="1" type="ORF">BME96_17095</name>
</gene>
<dbReference type="AlphaFoldDB" id="A0AAC9J397"/>
<name>A0AAC9J397_VIRHA</name>